<dbReference type="GO" id="GO:0005886">
    <property type="term" value="C:plasma membrane"/>
    <property type="evidence" value="ECO:0007669"/>
    <property type="project" value="UniProtKB-SubCell"/>
</dbReference>
<gene>
    <name evidence="9" type="ORF">EDC28_102213</name>
</gene>
<evidence type="ECO:0000256" key="3">
    <source>
        <dbReference type="ARBA" id="ARBA00022475"/>
    </source>
</evidence>
<feature type="transmembrane region" description="Helical" evidence="8">
    <location>
        <begin position="79"/>
        <end position="102"/>
    </location>
</feature>
<accession>A0A3N1PRU9</accession>
<evidence type="ECO:0000256" key="6">
    <source>
        <dbReference type="ARBA" id="ARBA00022989"/>
    </source>
</evidence>
<keyword evidence="7 8" id="KW-0472">Membrane</keyword>
<dbReference type="STRING" id="584787.GCA_001247655_03143"/>
<evidence type="ECO:0000313" key="9">
    <source>
        <dbReference type="EMBL" id="ROQ29841.1"/>
    </source>
</evidence>
<proteinExistence type="inferred from homology"/>
<dbReference type="RefSeq" id="WP_050658632.1">
    <property type="nucleotide sequence ID" value="NZ_LFWC01000005.1"/>
</dbReference>
<name>A0A3N1PRU9_9GAMM</name>
<comment type="similarity">
    <text evidence="2">Belongs to the UPF0283 family.</text>
</comment>
<evidence type="ECO:0000256" key="1">
    <source>
        <dbReference type="ARBA" id="ARBA00004429"/>
    </source>
</evidence>
<feature type="transmembrane region" description="Helical" evidence="8">
    <location>
        <begin position="52"/>
        <end position="73"/>
    </location>
</feature>
<comment type="subcellular location">
    <subcellularLocation>
        <location evidence="1">Cell inner membrane</location>
        <topology evidence="1">Multi-pass membrane protein</topology>
    </subcellularLocation>
</comment>
<dbReference type="InterPro" id="IPR006507">
    <property type="entry name" value="UPF0283"/>
</dbReference>
<dbReference type="NCBIfam" id="TIGR01620">
    <property type="entry name" value="hyp_HI0043"/>
    <property type="match status" value="1"/>
</dbReference>
<keyword evidence="6 8" id="KW-1133">Transmembrane helix</keyword>
<evidence type="ECO:0000256" key="4">
    <source>
        <dbReference type="ARBA" id="ARBA00022519"/>
    </source>
</evidence>
<evidence type="ECO:0000256" key="5">
    <source>
        <dbReference type="ARBA" id="ARBA00022692"/>
    </source>
</evidence>
<dbReference type="Proteomes" id="UP000268033">
    <property type="component" value="Unassembled WGS sequence"/>
</dbReference>
<dbReference type="PANTHER" id="PTHR39342">
    <property type="entry name" value="UPF0283 MEMBRANE PROTEIN YCJF"/>
    <property type="match status" value="1"/>
</dbReference>
<keyword evidence="10" id="KW-1185">Reference proteome</keyword>
<evidence type="ECO:0000256" key="8">
    <source>
        <dbReference type="SAM" id="Phobius"/>
    </source>
</evidence>
<dbReference type="OrthoDB" id="958025at2"/>
<organism evidence="9 10">
    <name type="scientific">Gallaecimonas pentaromativorans</name>
    <dbReference type="NCBI Taxonomy" id="584787"/>
    <lineage>
        <taxon>Bacteria</taxon>
        <taxon>Pseudomonadati</taxon>
        <taxon>Pseudomonadota</taxon>
        <taxon>Gammaproteobacteria</taxon>
        <taxon>Enterobacterales</taxon>
        <taxon>Gallaecimonadaceae</taxon>
        <taxon>Gallaecimonas</taxon>
    </lineage>
</organism>
<dbReference type="EMBL" id="RJUL01000002">
    <property type="protein sequence ID" value="ROQ29841.1"/>
    <property type="molecule type" value="Genomic_DNA"/>
</dbReference>
<dbReference type="Pfam" id="PF05128">
    <property type="entry name" value="DUF697"/>
    <property type="match status" value="1"/>
</dbReference>
<evidence type="ECO:0000256" key="7">
    <source>
        <dbReference type="ARBA" id="ARBA00023136"/>
    </source>
</evidence>
<dbReference type="InterPro" id="IPR021147">
    <property type="entry name" value="DUF697"/>
</dbReference>
<dbReference type="AlphaFoldDB" id="A0A3N1PRU9"/>
<keyword evidence="4" id="KW-0997">Cell inner membrane</keyword>
<sequence length="342" mass="37957">MTLRPSRLIDDAPKGPVLREAAELTGDDFVPDQDGAVEQQLTQAIRTKRRPWLAWGLVFLLLGALGQTGLWLYELWQTVPVLALLFTLATALLGAGALRALFREWRALRRLKRLERDSARAANAATGDDALTVLEHSMKMRGLNQSAAMEQFLSEVGSHDSGEEVQGRFRQRVLTELDDKAQLLVRRYALEATVMVAVSPLALTDMAIIAWRNLRLIREVAKVYGLPLGYWSRVRLVRQVFINLLYAGASELVMDIGMSTVGADLLGKLSGRAAQGLGAGLLTARLGWQAMRLSRPLPMNETENKRLGKARARLLVDMGKDLMKLPGMMLSRKKTSVMVEDE</sequence>
<keyword evidence="5 8" id="KW-0812">Transmembrane</keyword>
<keyword evidence="3" id="KW-1003">Cell membrane</keyword>
<evidence type="ECO:0000313" key="10">
    <source>
        <dbReference type="Proteomes" id="UP000268033"/>
    </source>
</evidence>
<reference evidence="9 10" key="1">
    <citation type="submission" date="2018-11" db="EMBL/GenBank/DDBJ databases">
        <title>Genomic Encyclopedia of Type Strains, Phase IV (KMG-IV): sequencing the most valuable type-strain genomes for metagenomic binning, comparative biology and taxonomic classification.</title>
        <authorList>
            <person name="Goeker M."/>
        </authorList>
    </citation>
    <scope>NUCLEOTIDE SEQUENCE [LARGE SCALE GENOMIC DNA]</scope>
    <source>
        <strain evidence="9 10">DSM 21945</strain>
    </source>
</reference>
<comment type="caution">
    <text evidence="9">The sequence shown here is derived from an EMBL/GenBank/DDBJ whole genome shotgun (WGS) entry which is preliminary data.</text>
</comment>
<dbReference type="PANTHER" id="PTHR39342:SF1">
    <property type="entry name" value="UPF0283 MEMBRANE PROTEIN YCJF"/>
    <property type="match status" value="1"/>
</dbReference>
<feature type="transmembrane region" description="Helical" evidence="8">
    <location>
        <begin position="188"/>
        <end position="211"/>
    </location>
</feature>
<evidence type="ECO:0000256" key="2">
    <source>
        <dbReference type="ARBA" id="ARBA00008255"/>
    </source>
</evidence>
<protein>
    <submittedName>
        <fullName evidence="9">Putative membrane protein</fullName>
    </submittedName>
</protein>